<dbReference type="EMBL" id="UINC01103784">
    <property type="protein sequence ID" value="SVC66438.1"/>
    <property type="molecule type" value="Genomic_DNA"/>
</dbReference>
<proteinExistence type="predicted"/>
<feature type="transmembrane region" description="Helical" evidence="1">
    <location>
        <begin position="5"/>
        <end position="25"/>
    </location>
</feature>
<keyword evidence="1" id="KW-0812">Transmembrane</keyword>
<evidence type="ECO:0000256" key="1">
    <source>
        <dbReference type="SAM" id="Phobius"/>
    </source>
</evidence>
<keyword evidence="1" id="KW-1133">Transmembrane helix</keyword>
<accession>A0A382P117</accession>
<feature type="transmembrane region" description="Helical" evidence="1">
    <location>
        <begin position="64"/>
        <end position="87"/>
    </location>
</feature>
<dbReference type="AlphaFoldDB" id="A0A382P117"/>
<feature type="transmembrane region" description="Helical" evidence="1">
    <location>
        <begin position="152"/>
        <end position="172"/>
    </location>
</feature>
<feature type="transmembrane region" description="Helical" evidence="1">
    <location>
        <begin position="93"/>
        <end position="110"/>
    </location>
</feature>
<evidence type="ECO:0000313" key="2">
    <source>
        <dbReference type="EMBL" id="SVC66438.1"/>
    </source>
</evidence>
<organism evidence="2">
    <name type="scientific">marine metagenome</name>
    <dbReference type="NCBI Taxonomy" id="408172"/>
    <lineage>
        <taxon>unclassified sequences</taxon>
        <taxon>metagenomes</taxon>
        <taxon>ecological metagenomes</taxon>
    </lineage>
</organism>
<reference evidence="2" key="1">
    <citation type="submission" date="2018-05" db="EMBL/GenBank/DDBJ databases">
        <authorList>
            <person name="Lanie J.A."/>
            <person name="Ng W.-L."/>
            <person name="Kazmierczak K.M."/>
            <person name="Andrzejewski T.M."/>
            <person name="Davidsen T.M."/>
            <person name="Wayne K.J."/>
            <person name="Tettelin H."/>
            <person name="Glass J.I."/>
            <person name="Rusch D."/>
            <person name="Podicherti R."/>
            <person name="Tsui H.-C.T."/>
            <person name="Winkler M.E."/>
        </authorList>
    </citation>
    <scope>NUCLEOTIDE SEQUENCE</scope>
</reference>
<name>A0A382P117_9ZZZZ</name>
<feature type="transmembrane region" description="Helical" evidence="1">
    <location>
        <begin position="31"/>
        <end position="52"/>
    </location>
</feature>
<feature type="transmembrane region" description="Helical" evidence="1">
    <location>
        <begin position="122"/>
        <end position="140"/>
    </location>
</feature>
<protein>
    <submittedName>
        <fullName evidence="2">Uncharacterized protein</fullName>
    </submittedName>
</protein>
<keyword evidence="1" id="KW-0472">Membrane</keyword>
<gene>
    <name evidence="2" type="ORF">METZ01_LOCUS319292</name>
</gene>
<sequence>MSLRLIRIVFIVTIILLLPLIAMQFTNEVSWGFSDFILMGSALISIGVLYELVAKKSKKPLYRFAFGIGLFGAFSLFWVNSAVGIIGSENQDVNLLYGIVIVVGFIGSIISRFKPKGMSNTLFATALTQILIPLVVFLIWPPPKISWSPSIFGVFFLSSFFSLIFLVSAILFRKSITKN</sequence>